<feature type="compositionally biased region" description="Low complexity" evidence="2">
    <location>
        <begin position="151"/>
        <end position="168"/>
    </location>
</feature>
<feature type="region of interest" description="Disordered" evidence="2">
    <location>
        <begin position="118"/>
        <end position="174"/>
    </location>
</feature>
<protein>
    <submittedName>
        <fullName evidence="3">Uncharacterized protein</fullName>
    </submittedName>
</protein>
<dbReference type="Proteomes" id="UP000002039">
    <property type="component" value="Unassembled WGS sequence"/>
</dbReference>
<gene>
    <name evidence="3" type="ORF">BDCG_07140</name>
</gene>
<name>A0ABP2F7A7_AJEDR</name>
<feature type="coiled-coil region" evidence="1">
    <location>
        <begin position="63"/>
        <end position="90"/>
    </location>
</feature>
<feature type="compositionally biased region" description="Acidic residues" evidence="2">
    <location>
        <begin position="189"/>
        <end position="204"/>
    </location>
</feature>
<proteinExistence type="predicted"/>
<dbReference type="GeneID" id="69028918"/>
<feature type="region of interest" description="Disordered" evidence="2">
    <location>
        <begin position="1"/>
        <end position="31"/>
    </location>
</feature>
<organism evidence="3 4">
    <name type="scientific">Ajellomyces dermatitidis (strain ER-3 / ATCC MYA-2586)</name>
    <name type="common">Blastomyces dermatitidis</name>
    <dbReference type="NCBI Taxonomy" id="559297"/>
    <lineage>
        <taxon>Eukaryota</taxon>
        <taxon>Fungi</taxon>
        <taxon>Dikarya</taxon>
        <taxon>Ascomycota</taxon>
        <taxon>Pezizomycotina</taxon>
        <taxon>Eurotiomycetes</taxon>
        <taxon>Eurotiomycetidae</taxon>
        <taxon>Onygenales</taxon>
        <taxon>Ajellomycetaceae</taxon>
        <taxon>Blastomyces</taxon>
    </lineage>
</organism>
<keyword evidence="4" id="KW-1185">Reference proteome</keyword>
<evidence type="ECO:0000256" key="1">
    <source>
        <dbReference type="SAM" id="Coils"/>
    </source>
</evidence>
<accession>A0ABP2F7A7</accession>
<dbReference type="EMBL" id="EQ999980">
    <property type="protein sequence ID" value="EEQ92020.2"/>
    <property type="molecule type" value="Genomic_DNA"/>
</dbReference>
<feature type="compositionally biased region" description="Acidic residues" evidence="2">
    <location>
        <begin position="221"/>
        <end position="234"/>
    </location>
</feature>
<evidence type="ECO:0000313" key="3">
    <source>
        <dbReference type="EMBL" id="EEQ92020.2"/>
    </source>
</evidence>
<evidence type="ECO:0000313" key="4">
    <source>
        <dbReference type="Proteomes" id="UP000002039"/>
    </source>
</evidence>
<dbReference type="InterPro" id="IPR037738">
    <property type="entry name" value="Ecm13-like"/>
</dbReference>
<reference evidence="4" key="1">
    <citation type="journal article" date="2015" name="PLoS Genet.">
        <title>The dynamic genome and transcriptome of the human fungal pathogen Blastomyces and close relative Emmonsia.</title>
        <authorList>
            <person name="Munoz J.F."/>
            <person name="Gauthier G.M."/>
            <person name="Desjardins C.A."/>
            <person name="Gallo J.E."/>
            <person name="Holder J."/>
            <person name="Sullivan T.D."/>
            <person name="Marty A.J."/>
            <person name="Carmen J.C."/>
            <person name="Chen Z."/>
            <person name="Ding L."/>
            <person name="Gujja S."/>
            <person name="Magrini V."/>
            <person name="Misas E."/>
            <person name="Mitreva M."/>
            <person name="Priest M."/>
            <person name="Saif S."/>
            <person name="Whiston E.A."/>
            <person name="Young S."/>
            <person name="Zeng Q."/>
            <person name="Goldman W.E."/>
            <person name="Mardis E.R."/>
            <person name="Taylor J.W."/>
            <person name="McEwen J.G."/>
            <person name="Clay O.K."/>
            <person name="Klein B.S."/>
            <person name="Cuomo C.A."/>
        </authorList>
    </citation>
    <scope>NUCLEOTIDE SEQUENCE [LARGE SCALE GENOMIC DNA]</scope>
    <source>
        <strain evidence="4">ER-3 / ATCC MYA-2586</strain>
    </source>
</reference>
<feature type="compositionally biased region" description="Low complexity" evidence="2">
    <location>
        <begin position="1"/>
        <end position="21"/>
    </location>
</feature>
<feature type="region of interest" description="Disordered" evidence="2">
    <location>
        <begin position="189"/>
        <end position="250"/>
    </location>
</feature>
<feature type="compositionally biased region" description="Acidic residues" evidence="2">
    <location>
        <begin position="118"/>
        <end position="149"/>
    </location>
</feature>
<dbReference type="RefSeq" id="XP_045278438.1">
    <property type="nucleotide sequence ID" value="XM_045422912.1"/>
</dbReference>
<sequence length="305" mass="34432">MSTLSSPFPSSPAASLFSPFSIHPPPAKKQRKMSLTQTYFLAHTARAKLSREASRPDHDLRILVGHANMLDSLMLELADAEREQEKWFNRSVQGATERLSQEELQQQRRHIKWADALVEEPEDDWDPEDLSSDSDSDSDDSDGYDEEDIFSSSLLSRSYQQPQQQQLQMELRIPSTPLITTREILRYADEEEAIEEDDEGDSDELALTRTHSRSQQQPPELLDDSDYSSSEDESVPSTPPQPTLDSFSEKAAVVTTELYATEKQSEPPKFATLSSSPASEQTAALFEDGFFLPHQQEGRTMIEAF</sequence>
<keyword evidence="1" id="KW-0175">Coiled coil</keyword>
<evidence type="ECO:0000256" key="2">
    <source>
        <dbReference type="SAM" id="MobiDB-lite"/>
    </source>
</evidence>
<dbReference type="PANTHER" id="PTHR36826">
    <property type="entry name" value="PROTEIN ECM13"/>
    <property type="match status" value="1"/>
</dbReference>
<dbReference type="PANTHER" id="PTHR36826:SF1">
    <property type="entry name" value="PROTEIN ECM13"/>
    <property type="match status" value="1"/>
</dbReference>